<comment type="caution">
    <text evidence="9">The sequence shown here is derived from an EMBL/GenBank/DDBJ whole genome shotgun (WGS) entry which is preliminary data.</text>
</comment>
<feature type="transmembrane region" description="Helical" evidence="8">
    <location>
        <begin position="19"/>
        <end position="37"/>
    </location>
</feature>
<gene>
    <name evidence="9" type="ORF">GCM10023331_41120</name>
</gene>
<dbReference type="PANTHER" id="PTHR30330:SF3">
    <property type="entry name" value="TRANSCRIPTIONAL REGULATOR, LRP FAMILY"/>
    <property type="match status" value="1"/>
</dbReference>
<keyword evidence="8" id="KW-0769">Symport</keyword>
<dbReference type="EMBL" id="BAABJX010000073">
    <property type="protein sequence ID" value="GAA4852467.1"/>
    <property type="molecule type" value="Genomic_DNA"/>
</dbReference>
<comment type="subcellular location">
    <subcellularLocation>
        <location evidence="1 8">Cell membrane</location>
        <topology evidence="1 8">Multi-pass membrane protein</topology>
    </subcellularLocation>
</comment>
<evidence type="ECO:0000256" key="5">
    <source>
        <dbReference type="ARBA" id="ARBA00022692"/>
    </source>
</evidence>
<keyword evidence="5 8" id="KW-0812">Transmembrane</keyword>
<feature type="transmembrane region" description="Helical" evidence="8">
    <location>
        <begin position="364"/>
        <end position="383"/>
    </location>
</feature>
<feature type="transmembrane region" description="Helical" evidence="8">
    <location>
        <begin position="309"/>
        <end position="332"/>
    </location>
</feature>
<keyword evidence="6 8" id="KW-1133">Transmembrane helix</keyword>
<dbReference type="RefSeq" id="WP_345375319.1">
    <property type="nucleotide sequence ID" value="NZ_BAABJX010000073.1"/>
</dbReference>
<dbReference type="PANTHER" id="PTHR30330">
    <property type="entry name" value="AGSS FAMILY TRANSPORTER, SODIUM-ALANINE"/>
    <property type="match status" value="1"/>
</dbReference>
<dbReference type="Proteomes" id="UP001500298">
    <property type="component" value="Unassembled WGS sequence"/>
</dbReference>
<dbReference type="PRINTS" id="PR00175">
    <property type="entry name" value="NAALASMPORT"/>
</dbReference>
<evidence type="ECO:0000256" key="4">
    <source>
        <dbReference type="ARBA" id="ARBA00022475"/>
    </source>
</evidence>
<name>A0ABP9DN87_9BACT</name>
<reference evidence="10" key="1">
    <citation type="journal article" date="2019" name="Int. J. Syst. Evol. Microbiol.">
        <title>The Global Catalogue of Microorganisms (GCM) 10K type strain sequencing project: providing services to taxonomists for standard genome sequencing and annotation.</title>
        <authorList>
            <consortium name="The Broad Institute Genomics Platform"/>
            <consortium name="The Broad Institute Genome Sequencing Center for Infectious Disease"/>
            <person name="Wu L."/>
            <person name="Ma J."/>
        </authorList>
    </citation>
    <scope>NUCLEOTIDE SEQUENCE [LARGE SCALE GENOMIC DNA]</scope>
    <source>
        <strain evidence="10">JCM 18326</strain>
    </source>
</reference>
<evidence type="ECO:0000256" key="1">
    <source>
        <dbReference type="ARBA" id="ARBA00004651"/>
    </source>
</evidence>
<keyword evidence="3 8" id="KW-0813">Transport</keyword>
<evidence type="ECO:0000256" key="3">
    <source>
        <dbReference type="ARBA" id="ARBA00022448"/>
    </source>
</evidence>
<feature type="transmembrane region" description="Helical" evidence="8">
    <location>
        <begin position="227"/>
        <end position="245"/>
    </location>
</feature>
<comment type="similarity">
    <text evidence="2 8">Belongs to the alanine or glycine:cation symporter (AGCS) (TC 2.A.25) family.</text>
</comment>
<sequence length="470" mass="50624">MQEQSLIEKLCSDFSTFAWGPHLLVLLLGGGLFFTLYSKFLPFRYFRHAIDVLRGKYDDPNDPGEINHYQALSAAIAATVGMGNISGVAVAISMGGPGAVFWMWMSALIGSATKFFTCTLAVMYRGKDSAGELQGGPMYVIMEGLGKKWKPLAVFFSIAGLFGASPMFQANQLTMGVKDIILEPMGMLSGNEMQDKFIIGFVLMLVVSTVIFGGLKQISNIAGKLVPFMIVLYAVLVGYIIIVNAGNVPAAFALIFTDAFTGEAALGGAVGSVIVMGAKRAAFSNEAGIGTAPMMHGAAKTDEPVREGLVAMLGPAIDTILVCTLTALTLIVTDTWQGQEDMNSMKGILLTAEAFGKAMPYGEYFLMLCVLTFSITTLFTFSYYGTKCLSFLIGARHKYLYNYLYAALIVTGAVFSLQAVIDLMDGMYAMMAIPTMVSALLLAPKVKAAAKDYFLRVSDDNRQQQEKVIS</sequence>
<evidence type="ECO:0000313" key="9">
    <source>
        <dbReference type="EMBL" id="GAA4852467.1"/>
    </source>
</evidence>
<accession>A0ABP9DN87</accession>
<proteinExistence type="inferred from homology"/>
<dbReference type="NCBIfam" id="TIGR00835">
    <property type="entry name" value="agcS"/>
    <property type="match status" value="1"/>
</dbReference>
<dbReference type="InterPro" id="IPR001463">
    <property type="entry name" value="Na/Ala_symport"/>
</dbReference>
<keyword evidence="4 8" id="KW-1003">Cell membrane</keyword>
<dbReference type="Pfam" id="PF01235">
    <property type="entry name" value="Na_Ala_symp"/>
    <property type="match status" value="1"/>
</dbReference>
<evidence type="ECO:0000256" key="2">
    <source>
        <dbReference type="ARBA" id="ARBA00009261"/>
    </source>
</evidence>
<evidence type="ECO:0000256" key="6">
    <source>
        <dbReference type="ARBA" id="ARBA00022989"/>
    </source>
</evidence>
<feature type="transmembrane region" description="Helical" evidence="8">
    <location>
        <begin position="403"/>
        <end position="421"/>
    </location>
</feature>
<keyword evidence="7 8" id="KW-0472">Membrane</keyword>
<feature type="transmembrane region" description="Helical" evidence="8">
    <location>
        <begin position="251"/>
        <end position="275"/>
    </location>
</feature>
<feature type="transmembrane region" description="Helical" evidence="8">
    <location>
        <begin position="197"/>
        <end position="215"/>
    </location>
</feature>
<feature type="transmembrane region" description="Helical" evidence="8">
    <location>
        <begin position="152"/>
        <end position="169"/>
    </location>
</feature>
<feature type="transmembrane region" description="Helical" evidence="8">
    <location>
        <begin position="71"/>
        <end position="95"/>
    </location>
</feature>
<protein>
    <submittedName>
        <fullName evidence="9">Sodium:alanine symporter family protein</fullName>
    </submittedName>
</protein>
<keyword evidence="10" id="KW-1185">Reference proteome</keyword>
<feature type="transmembrane region" description="Helical" evidence="8">
    <location>
        <begin position="101"/>
        <end position="124"/>
    </location>
</feature>
<feature type="transmembrane region" description="Helical" evidence="8">
    <location>
        <begin position="427"/>
        <end position="446"/>
    </location>
</feature>
<organism evidence="9 10">
    <name type="scientific">Algivirga pacifica</name>
    <dbReference type="NCBI Taxonomy" id="1162670"/>
    <lineage>
        <taxon>Bacteria</taxon>
        <taxon>Pseudomonadati</taxon>
        <taxon>Bacteroidota</taxon>
        <taxon>Cytophagia</taxon>
        <taxon>Cytophagales</taxon>
        <taxon>Flammeovirgaceae</taxon>
        <taxon>Algivirga</taxon>
    </lineage>
</organism>
<evidence type="ECO:0000313" key="10">
    <source>
        <dbReference type="Proteomes" id="UP001500298"/>
    </source>
</evidence>
<evidence type="ECO:0000256" key="7">
    <source>
        <dbReference type="ARBA" id="ARBA00023136"/>
    </source>
</evidence>
<dbReference type="PROSITE" id="PS00873">
    <property type="entry name" value="NA_ALANINE_SYMP"/>
    <property type="match status" value="1"/>
</dbReference>
<evidence type="ECO:0000256" key="8">
    <source>
        <dbReference type="RuleBase" id="RU363064"/>
    </source>
</evidence>